<dbReference type="InterPro" id="IPR019614">
    <property type="entry name" value="SAM-dep_methyl-trfase"/>
</dbReference>
<dbReference type="InterPro" id="IPR054170">
    <property type="entry name" value="RlmL_1st"/>
</dbReference>
<dbReference type="KEGG" id="tse:THMIRHAS_20710"/>
<keyword evidence="3 6" id="KW-0489">Methyltransferase</keyword>
<comment type="subcellular location">
    <subcellularLocation>
        <location evidence="6">Cytoplasm</location>
    </subcellularLocation>
</comment>
<evidence type="ECO:0000256" key="2">
    <source>
        <dbReference type="ARBA" id="ARBA00022552"/>
    </source>
</evidence>
<keyword evidence="5 6" id="KW-0949">S-adenosyl-L-methionine</keyword>
<dbReference type="PANTHER" id="PTHR47313:SF1">
    <property type="entry name" value="RIBOSOMAL RNA LARGE SUBUNIT METHYLTRANSFERASE K_L"/>
    <property type="match status" value="1"/>
</dbReference>
<dbReference type="InterPro" id="IPR029063">
    <property type="entry name" value="SAM-dependent_MTases_sf"/>
</dbReference>
<evidence type="ECO:0000256" key="3">
    <source>
        <dbReference type="ARBA" id="ARBA00022603"/>
    </source>
</evidence>
<dbReference type="EC" id="2.1.1.173" evidence="6"/>
<keyword evidence="10" id="KW-1185">Reference proteome</keyword>
<dbReference type="Gene3D" id="3.40.50.150">
    <property type="entry name" value="Vaccinia Virus protein VP39"/>
    <property type="match status" value="2"/>
</dbReference>
<dbReference type="PANTHER" id="PTHR47313">
    <property type="entry name" value="RIBOSOMAL RNA LARGE SUBUNIT METHYLTRANSFERASE K/L"/>
    <property type="match status" value="1"/>
</dbReference>
<dbReference type="Pfam" id="PF22020">
    <property type="entry name" value="RlmL_1st"/>
    <property type="match status" value="1"/>
</dbReference>
<dbReference type="Proteomes" id="UP000501726">
    <property type="component" value="Chromosome"/>
</dbReference>
<dbReference type="CDD" id="cd02440">
    <property type="entry name" value="AdoMet_MTases"/>
    <property type="match status" value="1"/>
</dbReference>
<evidence type="ECO:0000256" key="7">
    <source>
        <dbReference type="PROSITE-ProRule" id="PRU00529"/>
    </source>
</evidence>
<dbReference type="AlphaFoldDB" id="A0A6F8PXH8"/>
<comment type="similarity">
    <text evidence="6">Belongs to the methyltransferase superfamily. RlmKL family.</text>
</comment>
<keyword evidence="1 6" id="KW-0963">Cytoplasm</keyword>
<dbReference type="InterPro" id="IPR002052">
    <property type="entry name" value="DNA_methylase_N6_adenine_CS"/>
</dbReference>
<dbReference type="Gene3D" id="3.30.750.80">
    <property type="entry name" value="RNA methyltransferase domain (HRMD) like"/>
    <property type="match status" value="1"/>
</dbReference>
<dbReference type="PIRSF" id="PIRSF037618">
    <property type="entry name" value="RNA_Mtase_bacteria_prd"/>
    <property type="match status" value="1"/>
</dbReference>
<evidence type="ECO:0000259" key="8">
    <source>
        <dbReference type="PROSITE" id="PS51165"/>
    </source>
</evidence>
<dbReference type="RefSeq" id="WP_173273606.1">
    <property type="nucleotide sequence ID" value="NZ_AP021889.1"/>
</dbReference>
<dbReference type="NCBIfam" id="NF008748">
    <property type="entry name" value="PRK11783.1"/>
    <property type="match status" value="1"/>
</dbReference>
<reference evidence="10" key="1">
    <citation type="submission" date="2019-11" db="EMBL/GenBank/DDBJ databases">
        <title>Isolation and characterization of two novel species in the genus Thiomicrorhabdus.</title>
        <authorList>
            <person name="Mochizuki J."/>
            <person name="Kojima H."/>
            <person name="Fukui M."/>
        </authorList>
    </citation>
    <scope>NUCLEOTIDE SEQUENCE [LARGE SCALE GENOMIC DNA]</scope>
    <source>
        <strain evidence="10">aks77</strain>
    </source>
</reference>
<dbReference type="EMBL" id="AP021889">
    <property type="protein sequence ID" value="BBP46698.1"/>
    <property type="molecule type" value="Genomic_DNA"/>
</dbReference>
<accession>A0A6F8PXH8</accession>
<keyword evidence="4 6" id="KW-0808">Transferase</keyword>
<keyword evidence="7" id="KW-0694">RNA-binding</keyword>
<dbReference type="Pfam" id="PF10672">
    <property type="entry name" value="Methyltrans_SAM"/>
    <property type="match status" value="1"/>
</dbReference>
<comment type="catalytic activity">
    <reaction evidence="6">
        <text>guanosine(2445) in 23S rRNA + S-adenosyl-L-methionine = N(2)-methylguanosine(2445) in 23S rRNA + S-adenosyl-L-homocysteine + H(+)</text>
        <dbReference type="Rhea" id="RHEA:42740"/>
        <dbReference type="Rhea" id="RHEA-COMP:10215"/>
        <dbReference type="Rhea" id="RHEA-COMP:10216"/>
        <dbReference type="ChEBI" id="CHEBI:15378"/>
        <dbReference type="ChEBI" id="CHEBI:57856"/>
        <dbReference type="ChEBI" id="CHEBI:59789"/>
        <dbReference type="ChEBI" id="CHEBI:74269"/>
        <dbReference type="ChEBI" id="CHEBI:74481"/>
        <dbReference type="EC" id="2.1.1.173"/>
    </reaction>
</comment>
<dbReference type="Pfam" id="PF02926">
    <property type="entry name" value="THUMP"/>
    <property type="match status" value="1"/>
</dbReference>
<dbReference type="InterPro" id="IPR004114">
    <property type="entry name" value="THUMP_dom"/>
</dbReference>
<dbReference type="GO" id="GO:0005737">
    <property type="term" value="C:cytoplasm"/>
    <property type="evidence" value="ECO:0007669"/>
    <property type="project" value="UniProtKB-SubCell"/>
</dbReference>
<name>A0A6F8PXH8_9GAMM</name>
<sequence length="740" mass="84359">MSTVDQLSCFATTAQGLNELCREELLSLGVSDARAQPRGVSFRADLETLYRCCLWSRTANRIFMVILETKLENQEALTEEVAKLNWLEHMDGFGTFSVSFSGKGMGIDHTHYGALKIKDGIVDFFRDNSDERPIVDKKHPQLRVHGHLNRNELTLSIDLVGYSLHQRGYRDGQQVEAPLKENVAAAILLRAGWPEIAKAGGVLYDPMCGSGTFLVEAAMIASDLAPGLIKARDMQLNYWKQHDKALWEQLITEAEQREEEGLRHLPDIYGSDASHKSLAIAEEAIAKAGYSDSIEVKQMTVEQGRRWGDWQPGLVICNPPYGERLGELEDVKHLYTALGDYLKSEFSDWQAALLTCNPELGMYLGIKAKRSHNFANGPMECKLLRFDINEQAHREPALKGGIELAAQVQEFFPLLGQSDGAQMVANRLRKNFKALRKWAERNHVFAYRVYDADMPEYSVAIDYYHTLEAGEWLVVNEYAPPKTVDRGKAKSRLYQVMSVLPDVFDIAVDRIVFKVRERQKGTAQYERMDEQKAYYTVLENDTKVRVNFTDYLDTGLFLDHRDVRAKLAELSRGKSLLNLFCYTATASVEAAVAGAKSSLSVDMSRTYLFWAQNNFWANKVDELKHQLERADVIAWLTEQAENPQQKFDVIFMDPPSFSSSKKMEGILDVQRDHGWMIRKAMQLLNPNGVMLFSNNLRKFKLDELITLQFDVQDITHQTMPEDFKRNSKIHQAWLIRSIER</sequence>
<dbReference type="Gene3D" id="3.30.2130.30">
    <property type="match status" value="1"/>
</dbReference>
<organism evidence="9 10">
    <name type="scientific">Thiosulfatimonas sediminis</name>
    <dbReference type="NCBI Taxonomy" id="2675054"/>
    <lineage>
        <taxon>Bacteria</taxon>
        <taxon>Pseudomonadati</taxon>
        <taxon>Pseudomonadota</taxon>
        <taxon>Gammaproteobacteria</taxon>
        <taxon>Thiotrichales</taxon>
        <taxon>Piscirickettsiaceae</taxon>
        <taxon>Thiosulfatimonas</taxon>
    </lineage>
</organism>
<evidence type="ECO:0000256" key="4">
    <source>
        <dbReference type="ARBA" id="ARBA00022679"/>
    </source>
</evidence>
<dbReference type="CDD" id="cd11715">
    <property type="entry name" value="THUMP_AdoMetMT"/>
    <property type="match status" value="1"/>
</dbReference>
<dbReference type="Pfam" id="PF01170">
    <property type="entry name" value="UPF0020"/>
    <property type="match status" value="1"/>
</dbReference>
<dbReference type="SMART" id="SM00981">
    <property type="entry name" value="THUMP"/>
    <property type="match status" value="1"/>
</dbReference>
<gene>
    <name evidence="6 9" type="primary">rlmL</name>
    <name evidence="9" type="ORF">THMIRHAS_20710</name>
</gene>
<dbReference type="GO" id="GO:0052915">
    <property type="term" value="F:23S rRNA (guanine(2445)-N(2))-methyltransferase activity"/>
    <property type="evidence" value="ECO:0007669"/>
    <property type="project" value="UniProtKB-UniRule"/>
</dbReference>
<proteinExistence type="inferred from homology"/>
<evidence type="ECO:0000313" key="9">
    <source>
        <dbReference type="EMBL" id="BBP46698.1"/>
    </source>
</evidence>
<dbReference type="GO" id="GO:0070043">
    <property type="term" value="F:rRNA (guanine-N7-)-methyltransferase activity"/>
    <property type="evidence" value="ECO:0007669"/>
    <property type="project" value="UniProtKB-UniRule"/>
</dbReference>
<feature type="domain" description="THUMP" evidence="8">
    <location>
        <begin position="48"/>
        <end position="159"/>
    </location>
</feature>
<dbReference type="HAMAP" id="MF_01858">
    <property type="entry name" value="23SrRNA_methyltr_KL"/>
    <property type="match status" value="1"/>
</dbReference>
<protein>
    <recommendedName>
        <fullName evidence="6">Ribosomal RNA large subunit methyltransferase K/L</fullName>
    </recommendedName>
    <domain>
        <recommendedName>
            <fullName evidence="6">23S rRNA m2G2445 methyltransferase</fullName>
            <ecNumber evidence="6">2.1.1.173</ecNumber>
        </recommendedName>
        <alternativeName>
            <fullName evidence="6">rRNA (guanine-N(2)-)-methyltransferase RlmL</fullName>
        </alternativeName>
    </domain>
    <domain>
        <recommendedName>
            <fullName evidence="6">23S rRNA m7G2069 methyltransferase</fullName>
            <ecNumber evidence="6">2.1.1.264</ecNumber>
        </recommendedName>
        <alternativeName>
            <fullName evidence="6">rRNA (guanine-N(7)-)-methyltransferase RlmK</fullName>
        </alternativeName>
    </domain>
</protein>
<evidence type="ECO:0000313" key="10">
    <source>
        <dbReference type="Proteomes" id="UP000501726"/>
    </source>
</evidence>
<evidence type="ECO:0000256" key="5">
    <source>
        <dbReference type="ARBA" id="ARBA00022691"/>
    </source>
</evidence>
<dbReference type="EC" id="2.1.1.264" evidence="6"/>
<dbReference type="InterPro" id="IPR000241">
    <property type="entry name" value="RlmKL-like_Mtase"/>
</dbReference>
<comment type="function">
    <text evidence="6">Specifically methylates the guanine in position 2445 (m2G2445) and the guanine in position 2069 (m7G2069) of 23S rRNA.</text>
</comment>
<evidence type="ECO:0000256" key="1">
    <source>
        <dbReference type="ARBA" id="ARBA00022490"/>
    </source>
</evidence>
<dbReference type="SUPFAM" id="SSF53335">
    <property type="entry name" value="S-adenosyl-L-methionine-dependent methyltransferases"/>
    <property type="match status" value="2"/>
</dbReference>
<evidence type="ECO:0000256" key="6">
    <source>
        <dbReference type="HAMAP-Rule" id="MF_01858"/>
    </source>
</evidence>
<dbReference type="GO" id="GO:0003723">
    <property type="term" value="F:RNA binding"/>
    <property type="evidence" value="ECO:0007669"/>
    <property type="project" value="UniProtKB-UniRule"/>
</dbReference>
<comment type="catalytic activity">
    <reaction evidence="6">
        <text>guanosine(2069) in 23S rRNA + S-adenosyl-L-methionine = N(2)-methylguanosine(2069) in 23S rRNA + S-adenosyl-L-homocysteine + H(+)</text>
        <dbReference type="Rhea" id="RHEA:43772"/>
        <dbReference type="Rhea" id="RHEA-COMP:10688"/>
        <dbReference type="Rhea" id="RHEA-COMP:10689"/>
        <dbReference type="ChEBI" id="CHEBI:15378"/>
        <dbReference type="ChEBI" id="CHEBI:57856"/>
        <dbReference type="ChEBI" id="CHEBI:59789"/>
        <dbReference type="ChEBI" id="CHEBI:74269"/>
        <dbReference type="ChEBI" id="CHEBI:74481"/>
        <dbReference type="EC" id="2.1.1.264"/>
    </reaction>
</comment>
<dbReference type="PROSITE" id="PS51165">
    <property type="entry name" value="THUMP"/>
    <property type="match status" value="1"/>
</dbReference>
<dbReference type="InterPro" id="IPR017244">
    <property type="entry name" value="23SrRNA_methyltr_KL"/>
</dbReference>
<keyword evidence="2 6" id="KW-0698">rRNA processing</keyword>
<dbReference type="PROSITE" id="PS00092">
    <property type="entry name" value="N6_MTASE"/>
    <property type="match status" value="1"/>
</dbReference>